<dbReference type="GO" id="GO:0008239">
    <property type="term" value="F:dipeptidyl-peptidase activity"/>
    <property type="evidence" value="ECO:0007669"/>
    <property type="project" value="TreeGrafter"/>
</dbReference>
<organism evidence="7">
    <name type="scientific">Dendroctonus ponderosae</name>
    <name type="common">Mountain pine beetle</name>
    <dbReference type="NCBI Taxonomy" id="77166"/>
    <lineage>
        <taxon>Eukaryota</taxon>
        <taxon>Metazoa</taxon>
        <taxon>Ecdysozoa</taxon>
        <taxon>Arthropoda</taxon>
        <taxon>Hexapoda</taxon>
        <taxon>Insecta</taxon>
        <taxon>Pterygota</taxon>
        <taxon>Neoptera</taxon>
        <taxon>Endopterygota</taxon>
        <taxon>Coleoptera</taxon>
        <taxon>Polyphaga</taxon>
        <taxon>Cucujiformia</taxon>
        <taxon>Curculionidae</taxon>
        <taxon>Scolytinae</taxon>
        <taxon>Dendroctonus</taxon>
    </lineage>
</organism>
<proteinExistence type="inferred from homology"/>
<dbReference type="PANTHER" id="PTHR11010">
    <property type="entry name" value="PROTEASE S28 PRO-X CARBOXYPEPTIDASE-RELATED"/>
    <property type="match status" value="1"/>
</dbReference>
<sequence length="507" mass="56569">MHCLNICFDLLAFTLIFKTSHVAAVFGVGTGILFDPPDSANLRTTGISSDLYFEQRIDHFNPTDSRTYQQRYHLTENYYNESSTNHVFLMLGGEWEATSRWLTYGTWIETAKHYGALLMYLEHRYYGQSQPFSDLSTENMQYLSSHQALADAAAFIEGMNDQYNLTDANWIVFGASYAGTLAAWLRHKYPHLVAGAMSSSAPLNAILDFNEYLEVVANGLGTHSQTCIDNVKEAYDQLEELLCDSIQASEGNDKDLTTLFQILTDSIFAHVVQYHRRPSATISINTICEIMVNDTAGATKLKRLAEVNALLLENAGSNCRDFKYANLVAGWSNTTIVASSMMRQWVYQTCTEFGFFQTSTQDNPIFGTRFNITYFTDLCIDLFGEEFNETLSSIGIQTTNTRYGAANIATSKIVYFHGSIDPWHVLGKLSTTDDVGDKVIIVEGVAHCANMIDADESDPEELNVARAEIRNLIGQWLGVVDASGGNSVQNGYILQVLILMLVIKSFI</sequence>
<evidence type="ECO:0000313" key="8">
    <source>
        <dbReference type="EMBL" id="ERL91073.1"/>
    </source>
</evidence>
<dbReference type="EMBL" id="KB632273">
    <property type="protein sequence ID" value="ERL91073.1"/>
    <property type="molecule type" value="Genomic_DNA"/>
</dbReference>
<evidence type="ECO:0000256" key="1">
    <source>
        <dbReference type="ARBA" id="ARBA00011079"/>
    </source>
</evidence>
<dbReference type="InterPro" id="IPR042269">
    <property type="entry name" value="Ser_carbopepase_S28_SKS"/>
</dbReference>
<evidence type="ECO:0000313" key="7">
    <source>
        <dbReference type="EMBL" id="ENN72327.1"/>
    </source>
</evidence>
<keyword evidence="4" id="KW-0378">Hydrolase</keyword>
<evidence type="ECO:0000313" key="9">
    <source>
        <dbReference type="Proteomes" id="UP000030742"/>
    </source>
</evidence>
<dbReference type="Gene3D" id="3.40.50.1820">
    <property type="entry name" value="alpha/beta hydrolase"/>
    <property type="match status" value="1"/>
</dbReference>
<evidence type="ECO:0000256" key="6">
    <source>
        <dbReference type="SAM" id="SignalP"/>
    </source>
</evidence>
<feature type="signal peptide" evidence="6">
    <location>
        <begin position="1"/>
        <end position="24"/>
    </location>
</feature>
<evidence type="ECO:0008006" key="10">
    <source>
        <dbReference type="Google" id="ProtNLM"/>
    </source>
</evidence>
<dbReference type="SUPFAM" id="SSF53474">
    <property type="entry name" value="alpha/beta-Hydrolases"/>
    <property type="match status" value="1"/>
</dbReference>
<name>N6U197_DENPD</name>
<dbReference type="OMA" id="MRQWYHQ"/>
<dbReference type="HOGENOM" id="CLU_020959_3_1_1"/>
<dbReference type="InterPro" id="IPR008758">
    <property type="entry name" value="Peptidase_S28"/>
</dbReference>
<dbReference type="GO" id="GO:0006508">
    <property type="term" value="P:proteolysis"/>
    <property type="evidence" value="ECO:0007669"/>
    <property type="project" value="UniProtKB-KW"/>
</dbReference>
<dbReference type="Proteomes" id="UP000030742">
    <property type="component" value="Unassembled WGS sequence"/>
</dbReference>
<dbReference type="MEROPS" id="S28.A10"/>
<keyword evidence="2" id="KW-0645">Protease</keyword>
<evidence type="ECO:0000256" key="4">
    <source>
        <dbReference type="ARBA" id="ARBA00022801"/>
    </source>
</evidence>
<accession>N6U197</accession>
<dbReference type="GO" id="GO:0070008">
    <property type="term" value="F:serine-type exopeptidase activity"/>
    <property type="evidence" value="ECO:0007669"/>
    <property type="project" value="InterPro"/>
</dbReference>
<gene>
    <name evidence="8" type="ORF">D910_08415</name>
    <name evidence="7" type="ORF">YQE_10962</name>
</gene>
<keyword evidence="5" id="KW-0325">Glycoprotein</keyword>
<feature type="chain" id="PRO_5009707792" description="Serine protease K12H4.7" evidence="6">
    <location>
        <begin position="25"/>
        <end position="507"/>
    </location>
</feature>
<protein>
    <recommendedName>
        <fullName evidence="10">Serine protease K12H4.7</fullName>
    </recommendedName>
</protein>
<dbReference type="PANTHER" id="PTHR11010:SF5">
    <property type="entry name" value="RE36938P-RELATED"/>
    <property type="match status" value="1"/>
</dbReference>
<comment type="similarity">
    <text evidence="1">Belongs to the peptidase S28 family.</text>
</comment>
<evidence type="ECO:0000256" key="2">
    <source>
        <dbReference type="ARBA" id="ARBA00022670"/>
    </source>
</evidence>
<keyword evidence="3 6" id="KW-0732">Signal</keyword>
<dbReference type="Pfam" id="PF05577">
    <property type="entry name" value="Peptidase_S28"/>
    <property type="match status" value="1"/>
</dbReference>
<dbReference type="AlphaFoldDB" id="N6U197"/>
<feature type="non-terminal residue" evidence="7">
    <location>
        <position position="1"/>
    </location>
</feature>
<reference evidence="7 9" key="1">
    <citation type="journal article" date="2013" name="Genome Biol.">
        <title>Draft genome of the mountain pine beetle, Dendroctonus ponderosae Hopkins, a major forest pest.</title>
        <authorList>
            <person name="Keeling C.I."/>
            <person name="Yuen M.M."/>
            <person name="Liao N.Y."/>
            <person name="Docking T.R."/>
            <person name="Chan S.K."/>
            <person name="Taylor G.A."/>
            <person name="Palmquist D.L."/>
            <person name="Jackman S.D."/>
            <person name="Nguyen A."/>
            <person name="Li M."/>
            <person name="Henderson H."/>
            <person name="Janes J.K."/>
            <person name="Zhao Y."/>
            <person name="Pandoh P."/>
            <person name="Moore R."/>
            <person name="Sperling F.A."/>
            <person name="Huber D.P."/>
            <person name="Birol I."/>
            <person name="Jones S.J."/>
            <person name="Bohlmann J."/>
        </authorList>
    </citation>
    <scope>NUCLEOTIDE SEQUENCE</scope>
</reference>
<evidence type="ECO:0000256" key="3">
    <source>
        <dbReference type="ARBA" id="ARBA00022729"/>
    </source>
</evidence>
<dbReference type="Gene3D" id="1.20.120.980">
    <property type="entry name" value="Serine carboxypeptidase S28, SKS domain"/>
    <property type="match status" value="1"/>
</dbReference>
<dbReference type="OrthoDB" id="1735038at2759"/>
<evidence type="ECO:0000256" key="5">
    <source>
        <dbReference type="ARBA" id="ARBA00023180"/>
    </source>
</evidence>
<dbReference type="InterPro" id="IPR029058">
    <property type="entry name" value="AB_hydrolase_fold"/>
</dbReference>
<dbReference type="EMBL" id="KB741223">
    <property type="protein sequence ID" value="ENN72327.1"/>
    <property type="molecule type" value="Genomic_DNA"/>
</dbReference>